<sequence length="306" mass="34565">MACVGYDFQAARLEQALADTLDFSLMRTFDLRADDYHENLMAFAPDIVLQYGSETTDEPMATLNERYRVAPRLAPTWFAENAWLPQKDYLYLDAQGVADQSSVARITAAQLPPTDRRRLDDTLAAYRHRALPAGAVPRRGGFLLLCLQMPRDTVIVRASPFQDMQALIDVVESAFPELAIVVRPHPGDPSAYRTRRADLRRDGTVAEWIVQARLVLACNSTTLLEAMALGVPAAALGRGVFSNKGVCWEWDGDLAHLHTCLDFRPDRERLDAFLWELARRQIPLSADMPDHRPFNPVLRDLRQRYS</sequence>
<dbReference type="GO" id="GO:0000271">
    <property type="term" value="P:polysaccharide biosynthetic process"/>
    <property type="evidence" value="ECO:0007669"/>
    <property type="project" value="InterPro"/>
</dbReference>
<dbReference type="SUPFAM" id="SSF53756">
    <property type="entry name" value="UDP-Glycosyltransferase/glycogen phosphorylase"/>
    <property type="match status" value="1"/>
</dbReference>
<dbReference type="Pfam" id="PF05159">
    <property type="entry name" value="Capsule_synth"/>
    <property type="match status" value="1"/>
</dbReference>
<dbReference type="Proteomes" id="UP000295611">
    <property type="component" value="Unassembled WGS sequence"/>
</dbReference>
<organism evidence="1 2">
    <name type="scientific">Paludibacterium purpuratum</name>
    <dbReference type="NCBI Taxonomy" id="1144873"/>
    <lineage>
        <taxon>Bacteria</taxon>
        <taxon>Pseudomonadati</taxon>
        <taxon>Pseudomonadota</taxon>
        <taxon>Betaproteobacteria</taxon>
        <taxon>Neisseriales</taxon>
        <taxon>Chromobacteriaceae</taxon>
        <taxon>Paludibacterium</taxon>
    </lineage>
</organism>
<name>A0A4R7AZP4_9NEIS</name>
<gene>
    <name evidence="1" type="ORF">DFP86_112103</name>
</gene>
<dbReference type="AlphaFoldDB" id="A0A4R7AZP4"/>
<dbReference type="GO" id="GO:0015774">
    <property type="term" value="P:polysaccharide transport"/>
    <property type="evidence" value="ECO:0007669"/>
    <property type="project" value="InterPro"/>
</dbReference>
<accession>A0A4R7AZP4</accession>
<protein>
    <submittedName>
        <fullName evidence="1">Capsular polysaccharide biosynthesis protein</fullName>
    </submittedName>
</protein>
<keyword evidence="2" id="KW-1185">Reference proteome</keyword>
<dbReference type="InterPro" id="IPR007833">
    <property type="entry name" value="Capsule_polysaccharide_synth"/>
</dbReference>
<reference evidence="1 2" key="1">
    <citation type="submission" date="2019-03" db="EMBL/GenBank/DDBJ databases">
        <title>Genomic Encyclopedia of Type Strains, Phase III (KMG-III): the genomes of soil and plant-associated and newly described type strains.</title>
        <authorList>
            <person name="Whitman W."/>
        </authorList>
    </citation>
    <scope>NUCLEOTIDE SEQUENCE [LARGE SCALE GENOMIC DNA]</scope>
    <source>
        <strain evidence="1 2">CECT 8976</strain>
    </source>
</reference>
<proteinExistence type="predicted"/>
<evidence type="ECO:0000313" key="1">
    <source>
        <dbReference type="EMBL" id="TDR73899.1"/>
    </source>
</evidence>
<comment type="caution">
    <text evidence="1">The sequence shown here is derived from an EMBL/GenBank/DDBJ whole genome shotgun (WGS) entry which is preliminary data.</text>
</comment>
<dbReference type="EMBL" id="SNZP01000012">
    <property type="protein sequence ID" value="TDR73899.1"/>
    <property type="molecule type" value="Genomic_DNA"/>
</dbReference>
<evidence type="ECO:0000313" key="2">
    <source>
        <dbReference type="Proteomes" id="UP000295611"/>
    </source>
</evidence>